<sequence>AVGELRGGAGGGRGAPGPARRR</sequence>
<proteinExistence type="predicted"/>
<organism evidence="2">
    <name type="scientific">uncultured Rubrobacteraceae bacterium</name>
    <dbReference type="NCBI Taxonomy" id="349277"/>
    <lineage>
        <taxon>Bacteria</taxon>
        <taxon>Bacillati</taxon>
        <taxon>Actinomycetota</taxon>
        <taxon>Rubrobacteria</taxon>
        <taxon>Rubrobacterales</taxon>
        <taxon>Rubrobacteraceae</taxon>
        <taxon>environmental samples</taxon>
    </lineage>
</organism>
<dbReference type="EMBL" id="CADCVK010000242">
    <property type="protein sequence ID" value="CAA9482244.1"/>
    <property type="molecule type" value="Genomic_DNA"/>
</dbReference>
<gene>
    <name evidence="2" type="ORF">AVDCRST_MAG12-1579</name>
</gene>
<dbReference type="AlphaFoldDB" id="A0A6J4S156"/>
<feature type="non-terminal residue" evidence="2">
    <location>
        <position position="22"/>
    </location>
</feature>
<protein>
    <submittedName>
        <fullName evidence="2">Uncharacterized protein</fullName>
    </submittedName>
</protein>
<evidence type="ECO:0000256" key="1">
    <source>
        <dbReference type="SAM" id="MobiDB-lite"/>
    </source>
</evidence>
<accession>A0A6J4S156</accession>
<reference evidence="2" key="1">
    <citation type="submission" date="2020-02" db="EMBL/GenBank/DDBJ databases">
        <authorList>
            <person name="Meier V. D."/>
        </authorList>
    </citation>
    <scope>NUCLEOTIDE SEQUENCE</scope>
    <source>
        <strain evidence="2">AVDCRST_MAG12</strain>
    </source>
</reference>
<feature type="region of interest" description="Disordered" evidence="1">
    <location>
        <begin position="1"/>
        <end position="22"/>
    </location>
</feature>
<evidence type="ECO:0000313" key="2">
    <source>
        <dbReference type="EMBL" id="CAA9482244.1"/>
    </source>
</evidence>
<feature type="non-terminal residue" evidence="2">
    <location>
        <position position="1"/>
    </location>
</feature>
<name>A0A6J4S156_9ACTN</name>
<feature type="compositionally biased region" description="Gly residues" evidence="1">
    <location>
        <begin position="1"/>
        <end position="15"/>
    </location>
</feature>